<evidence type="ECO:0008006" key="8">
    <source>
        <dbReference type="Google" id="ProtNLM"/>
    </source>
</evidence>
<dbReference type="Pfam" id="PF02291">
    <property type="entry name" value="TFIID-31kDa"/>
    <property type="match status" value="1"/>
</dbReference>
<evidence type="ECO:0000256" key="1">
    <source>
        <dbReference type="ARBA" id="ARBA00004123"/>
    </source>
</evidence>
<dbReference type="SUPFAM" id="SSF47113">
    <property type="entry name" value="Histone-fold"/>
    <property type="match status" value="1"/>
</dbReference>
<dbReference type="GO" id="GO:0051123">
    <property type="term" value="P:RNA polymerase II preinitiation complex assembly"/>
    <property type="evidence" value="ECO:0007669"/>
    <property type="project" value="TreeGrafter"/>
</dbReference>
<dbReference type="AlphaFoldDB" id="A0AAW1U5X5"/>
<dbReference type="GO" id="GO:0046982">
    <property type="term" value="F:protein heterodimerization activity"/>
    <property type="evidence" value="ECO:0007669"/>
    <property type="project" value="InterPro"/>
</dbReference>
<keyword evidence="7" id="KW-1185">Reference proteome</keyword>
<gene>
    <name evidence="6" type="ORF">WA026_020139</name>
</gene>
<evidence type="ECO:0000256" key="5">
    <source>
        <dbReference type="ARBA" id="ARBA00023242"/>
    </source>
</evidence>
<dbReference type="EMBL" id="JARQZJ010000044">
    <property type="protein sequence ID" value="KAK9877915.1"/>
    <property type="molecule type" value="Genomic_DNA"/>
</dbReference>
<dbReference type="Gene3D" id="1.10.20.10">
    <property type="entry name" value="Histone, subunit A"/>
    <property type="match status" value="1"/>
</dbReference>
<reference evidence="6 7" key="1">
    <citation type="submission" date="2023-03" db="EMBL/GenBank/DDBJ databases">
        <title>Genome insight into feeding habits of ladybird beetles.</title>
        <authorList>
            <person name="Li H.-S."/>
            <person name="Huang Y.-H."/>
            <person name="Pang H."/>
        </authorList>
    </citation>
    <scope>NUCLEOTIDE SEQUENCE [LARGE SCALE GENOMIC DNA]</scope>
    <source>
        <strain evidence="6">SYSU_2023b</strain>
        <tissue evidence="6">Whole body</tissue>
    </source>
</reference>
<dbReference type="GO" id="GO:0005669">
    <property type="term" value="C:transcription factor TFIID complex"/>
    <property type="evidence" value="ECO:0007669"/>
    <property type="project" value="TreeGrafter"/>
</dbReference>
<proteinExistence type="inferred from homology"/>
<dbReference type="InterPro" id="IPR051431">
    <property type="entry name" value="TFIID_subunit_9"/>
</dbReference>
<comment type="subcellular location">
    <subcellularLocation>
        <location evidence="1">Nucleus</location>
    </subcellularLocation>
</comment>
<dbReference type="PANTHER" id="PTHR48068:SF4">
    <property type="entry name" value="TATA-BOX BINDING PROTEIN ASSOCIATED FACTOR 9"/>
    <property type="match status" value="1"/>
</dbReference>
<dbReference type="Proteomes" id="UP001431783">
    <property type="component" value="Unassembled WGS sequence"/>
</dbReference>
<dbReference type="GO" id="GO:0003713">
    <property type="term" value="F:transcription coactivator activity"/>
    <property type="evidence" value="ECO:0007669"/>
    <property type="project" value="TreeGrafter"/>
</dbReference>
<comment type="similarity">
    <text evidence="2">Belongs to the TAF9 family.</text>
</comment>
<keyword evidence="3" id="KW-0805">Transcription regulation</keyword>
<evidence type="ECO:0000313" key="7">
    <source>
        <dbReference type="Proteomes" id="UP001431783"/>
    </source>
</evidence>
<name>A0AAW1U5X5_9CUCU</name>
<accession>A0AAW1U5X5</accession>
<dbReference type="CDD" id="cd07979">
    <property type="entry name" value="HFD_TAF9"/>
    <property type="match status" value="1"/>
</dbReference>
<dbReference type="GO" id="GO:0016251">
    <property type="term" value="F:RNA polymerase II general transcription initiation factor activity"/>
    <property type="evidence" value="ECO:0007669"/>
    <property type="project" value="TreeGrafter"/>
</dbReference>
<dbReference type="PANTHER" id="PTHR48068">
    <property type="entry name" value="TAF9 RNA POLYMERASE II, TATA BOX-BINDING PROTEIN (TBP)-ASSOCIATED FACTOR"/>
    <property type="match status" value="1"/>
</dbReference>
<evidence type="ECO:0000313" key="6">
    <source>
        <dbReference type="EMBL" id="KAK9877915.1"/>
    </source>
</evidence>
<dbReference type="InterPro" id="IPR009072">
    <property type="entry name" value="Histone-fold"/>
</dbReference>
<evidence type="ECO:0000256" key="3">
    <source>
        <dbReference type="ARBA" id="ARBA00023015"/>
    </source>
</evidence>
<dbReference type="InterPro" id="IPR003162">
    <property type="entry name" value="TFIID-31"/>
</dbReference>
<dbReference type="GO" id="GO:0000124">
    <property type="term" value="C:SAGA complex"/>
    <property type="evidence" value="ECO:0007669"/>
    <property type="project" value="TreeGrafter"/>
</dbReference>
<sequence length="246" mass="27728">MNVQEKEKLKPGMKNIPKDGQVIMAMMKEMGINECDPKTIVQLCEFVYRYATSVLDEARMYANNTKKKNLDVDDVKLALQLTNESSFTTPPPREIILECAHVKNYTPLQPVKPHCGLRLPPDRYCLSQCNYALKQSGATYKKKTNYVVTGASTGLKITTKPNVSYIKRSSTPVGVTKQTVAVPKPKITTNLNMQPQKTVLKPKIHITQNTQIQMAHSNNSNNVSKVMEEIESLKRKREDEDDIEGT</sequence>
<comment type="caution">
    <text evidence="6">The sequence shown here is derived from an EMBL/GenBank/DDBJ whole genome shotgun (WGS) entry which is preliminary data.</text>
</comment>
<keyword evidence="5" id="KW-0539">Nucleus</keyword>
<evidence type="ECO:0000256" key="2">
    <source>
        <dbReference type="ARBA" id="ARBA00007646"/>
    </source>
</evidence>
<keyword evidence="4" id="KW-0804">Transcription</keyword>
<protein>
    <recommendedName>
        <fullName evidence="8">Transcription initiation factor TFIID subunit 9</fullName>
    </recommendedName>
</protein>
<evidence type="ECO:0000256" key="4">
    <source>
        <dbReference type="ARBA" id="ARBA00023163"/>
    </source>
</evidence>
<organism evidence="6 7">
    <name type="scientific">Henosepilachna vigintioctopunctata</name>
    <dbReference type="NCBI Taxonomy" id="420089"/>
    <lineage>
        <taxon>Eukaryota</taxon>
        <taxon>Metazoa</taxon>
        <taxon>Ecdysozoa</taxon>
        <taxon>Arthropoda</taxon>
        <taxon>Hexapoda</taxon>
        <taxon>Insecta</taxon>
        <taxon>Pterygota</taxon>
        <taxon>Neoptera</taxon>
        <taxon>Endopterygota</taxon>
        <taxon>Coleoptera</taxon>
        <taxon>Polyphaga</taxon>
        <taxon>Cucujiformia</taxon>
        <taxon>Coccinelloidea</taxon>
        <taxon>Coccinellidae</taxon>
        <taxon>Epilachninae</taxon>
        <taxon>Epilachnini</taxon>
        <taxon>Henosepilachna</taxon>
    </lineage>
</organism>